<dbReference type="PROSITE" id="PS50103">
    <property type="entry name" value="ZF_C3H1"/>
    <property type="match status" value="1"/>
</dbReference>
<dbReference type="Proteomes" id="UP001211065">
    <property type="component" value="Unassembled WGS sequence"/>
</dbReference>
<sequence>MPTPTQPCKYFPFGACTNVRCVYIHEPTLYPQPEDISGLSLLMKLHQQSLKQPGGPDLNLVPQYKGVTYQEFEIGFRNKMTCKQIVEWKIAHTKQ</sequence>
<evidence type="ECO:0000313" key="3">
    <source>
        <dbReference type="EMBL" id="KAJ3224970.1"/>
    </source>
</evidence>
<dbReference type="GO" id="GO:0008270">
    <property type="term" value="F:zinc ion binding"/>
    <property type="evidence" value="ECO:0007669"/>
    <property type="project" value="UniProtKB-KW"/>
</dbReference>
<reference evidence="3" key="1">
    <citation type="submission" date="2020-05" db="EMBL/GenBank/DDBJ databases">
        <title>Phylogenomic resolution of chytrid fungi.</title>
        <authorList>
            <person name="Stajich J.E."/>
            <person name="Amses K."/>
            <person name="Simmons R."/>
            <person name="Seto K."/>
            <person name="Myers J."/>
            <person name="Bonds A."/>
            <person name="Quandt C.A."/>
            <person name="Barry K."/>
            <person name="Liu P."/>
            <person name="Grigoriev I."/>
            <person name="Longcore J.E."/>
            <person name="James T.Y."/>
        </authorList>
    </citation>
    <scope>NUCLEOTIDE SEQUENCE</scope>
    <source>
        <strain evidence="3">JEL0476</strain>
    </source>
</reference>
<evidence type="ECO:0000313" key="4">
    <source>
        <dbReference type="Proteomes" id="UP001211065"/>
    </source>
</evidence>
<protein>
    <recommendedName>
        <fullName evidence="2">C3H1-type domain-containing protein</fullName>
    </recommendedName>
</protein>
<keyword evidence="1" id="KW-0479">Metal-binding</keyword>
<feature type="zinc finger region" description="C3H1-type" evidence="1">
    <location>
        <begin position="2"/>
        <end position="28"/>
    </location>
</feature>
<keyword evidence="1" id="KW-0863">Zinc-finger</keyword>
<dbReference type="EMBL" id="JADGJW010000075">
    <property type="protein sequence ID" value="KAJ3224970.1"/>
    <property type="molecule type" value="Genomic_DNA"/>
</dbReference>
<keyword evidence="4" id="KW-1185">Reference proteome</keyword>
<dbReference type="InterPro" id="IPR000571">
    <property type="entry name" value="Znf_CCCH"/>
</dbReference>
<proteinExistence type="predicted"/>
<accession>A0AAD5U5C5</accession>
<name>A0AAD5U5C5_9FUNG</name>
<feature type="domain" description="C3H1-type" evidence="2">
    <location>
        <begin position="2"/>
        <end position="28"/>
    </location>
</feature>
<comment type="caution">
    <text evidence="3">The sequence shown here is derived from an EMBL/GenBank/DDBJ whole genome shotgun (WGS) entry which is preliminary data.</text>
</comment>
<organism evidence="3 4">
    <name type="scientific">Clydaea vesicula</name>
    <dbReference type="NCBI Taxonomy" id="447962"/>
    <lineage>
        <taxon>Eukaryota</taxon>
        <taxon>Fungi</taxon>
        <taxon>Fungi incertae sedis</taxon>
        <taxon>Chytridiomycota</taxon>
        <taxon>Chytridiomycota incertae sedis</taxon>
        <taxon>Chytridiomycetes</taxon>
        <taxon>Lobulomycetales</taxon>
        <taxon>Lobulomycetaceae</taxon>
        <taxon>Clydaea</taxon>
    </lineage>
</organism>
<evidence type="ECO:0000259" key="2">
    <source>
        <dbReference type="PROSITE" id="PS50103"/>
    </source>
</evidence>
<keyword evidence="1" id="KW-0862">Zinc</keyword>
<gene>
    <name evidence="3" type="ORF">HK099_007599</name>
</gene>
<dbReference type="AlphaFoldDB" id="A0AAD5U5C5"/>
<evidence type="ECO:0000256" key="1">
    <source>
        <dbReference type="PROSITE-ProRule" id="PRU00723"/>
    </source>
</evidence>